<evidence type="ECO:0000313" key="1">
    <source>
        <dbReference type="EMBL" id="GIZ44107.1"/>
    </source>
</evidence>
<dbReference type="AlphaFoldDB" id="A0A9P3CMI1"/>
<gene>
    <name evidence="1" type="ORF">CKM354_000731600</name>
</gene>
<name>A0A9P3CMI1_9PEZI</name>
<dbReference type="GeneID" id="68292891"/>
<sequence>MDLNQETGYEARETQLLKLHKDVEIQVAGDTIQEYAMGHLEKTRRAVTHCYTYLFGWINAPEIGKIIRACSKKSIRHDLQTEVMNEATPTQHATCDVISIAMYRLSKAVVSMPGFVSANFQRDINTIAAESRAILDRTTRG</sequence>
<dbReference type="RefSeq" id="XP_044658594.1">
    <property type="nucleotide sequence ID" value="XM_044802659.1"/>
</dbReference>
<organism evidence="1 2">
    <name type="scientific">Cercospora kikuchii</name>
    <dbReference type="NCBI Taxonomy" id="84275"/>
    <lineage>
        <taxon>Eukaryota</taxon>
        <taxon>Fungi</taxon>
        <taxon>Dikarya</taxon>
        <taxon>Ascomycota</taxon>
        <taxon>Pezizomycotina</taxon>
        <taxon>Dothideomycetes</taxon>
        <taxon>Dothideomycetidae</taxon>
        <taxon>Mycosphaerellales</taxon>
        <taxon>Mycosphaerellaceae</taxon>
        <taxon>Cercospora</taxon>
    </lineage>
</organism>
<evidence type="ECO:0000313" key="2">
    <source>
        <dbReference type="Proteomes" id="UP000825890"/>
    </source>
</evidence>
<dbReference type="EMBL" id="BOLY01000004">
    <property type="protein sequence ID" value="GIZ44107.1"/>
    <property type="molecule type" value="Genomic_DNA"/>
</dbReference>
<proteinExistence type="predicted"/>
<dbReference type="Proteomes" id="UP000825890">
    <property type="component" value="Unassembled WGS sequence"/>
</dbReference>
<protein>
    <submittedName>
        <fullName evidence="1">Uncharacterized protein</fullName>
    </submittedName>
</protein>
<accession>A0A9P3CMI1</accession>
<comment type="caution">
    <text evidence="1">The sequence shown here is derived from an EMBL/GenBank/DDBJ whole genome shotgun (WGS) entry which is preliminary data.</text>
</comment>
<dbReference type="OrthoDB" id="10555406at2759"/>
<keyword evidence="2" id="KW-1185">Reference proteome</keyword>
<reference evidence="1 2" key="1">
    <citation type="submission" date="2021-01" db="EMBL/GenBank/DDBJ databases">
        <title>Cercospora kikuchii MAFF 305040 whole genome shotgun sequence.</title>
        <authorList>
            <person name="Kashiwa T."/>
            <person name="Suzuki T."/>
        </authorList>
    </citation>
    <scope>NUCLEOTIDE SEQUENCE [LARGE SCALE GENOMIC DNA]</scope>
    <source>
        <strain evidence="1 2">MAFF 305040</strain>
    </source>
</reference>